<evidence type="ECO:0000256" key="7">
    <source>
        <dbReference type="ARBA" id="ARBA00023163"/>
    </source>
</evidence>
<dbReference type="PROSITE" id="PS50119">
    <property type="entry name" value="ZF_BBOX"/>
    <property type="match status" value="2"/>
</dbReference>
<dbReference type="GO" id="GO:0008270">
    <property type="term" value="F:zinc ion binding"/>
    <property type="evidence" value="ECO:0007669"/>
    <property type="project" value="UniProtKB-KW"/>
</dbReference>
<evidence type="ECO:0000259" key="11">
    <source>
        <dbReference type="PROSITE" id="PS50119"/>
    </source>
</evidence>
<keyword evidence="5" id="KW-0862">Zinc</keyword>
<proteinExistence type="predicted"/>
<dbReference type="PANTHER" id="PTHR31832">
    <property type="entry name" value="B-BOX ZINC FINGER PROTEIN 22"/>
    <property type="match status" value="1"/>
</dbReference>
<reference evidence="12 13" key="1">
    <citation type="journal article" date="2019" name="Plant Biotechnol. J.">
        <title>The red bayberry genome and genetic basis of sex determination.</title>
        <authorList>
            <person name="Jia H.M."/>
            <person name="Jia H.J."/>
            <person name="Cai Q.L."/>
            <person name="Wang Y."/>
            <person name="Zhao H.B."/>
            <person name="Yang W.F."/>
            <person name="Wang G.Y."/>
            <person name="Li Y.H."/>
            <person name="Zhan D.L."/>
            <person name="Shen Y.T."/>
            <person name="Niu Q.F."/>
            <person name="Chang L."/>
            <person name="Qiu J."/>
            <person name="Zhao L."/>
            <person name="Xie H.B."/>
            <person name="Fu W.Y."/>
            <person name="Jin J."/>
            <person name="Li X.W."/>
            <person name="Jiao Y."/>
            <person name="Zhou C.C."/>
            <person name="Tu T."/>
            <person name="Chai C.Y."/>
            <person name="Gao J.L."/>
            <person name="Fan L.J."/>
            <person name="van de Weg E."/>
            <person name="Wang J.Y."/>
            <person name="Gao Z.S."/>
        </authorList>
    </citation>
    <scope>NUCLEOTIDE SEQUENCE [LARGE SCALE GENOMIC DNA]</scope>
    <source>
        <tissue evidence="12">Leaves</tissue>
    </source>
</reference>
<dbReference type="SMART" id="SM00336">
    <property type="entry name" value="BBOX"/>
    <property type="match status" value="2"/>
</dbReference>
<dbReference type="Proteomes" id="UP000516437">
    <property type="component" value="Chromosome 5"/>
</dbReference>
<feature type="domain" description="B box-type" evidence="11">
    <location>
        <begin position="1"/>
        <end position="47"/>
    </location>
</feature>
<dbReference type="AlphaFoldDB" id="A0A6A1VL28"/>
<feature type="domain" description="B box-type" evidence="11">
    <location>
        <begin position="52"/>
        <end position="99"/>
    </location>
</feature>
<dbReference type="InterPro" id="IPR049808">
    <property type="entry name" value="CONSTANS-like_Bbox1"/>
</dbReference>
<evidence type="ECO:0000256" key="1">
    <source>
        <dbReference type="ARBA" id="ARBA00004123"/>
    </source>
</evidence>
<gene>
    <name evidence="12" type="ORF">CJ030_MR5G009620</name>
</gene>
<dbReference type="GO" id="GO:0006355">
    <property type="term" value="P:regulation of DNA-templated transcription"/>
    <property type="evidence" value="ECO:0007669"/>
    <property type="project" value="TreeGrafter"/>
</dbReference>
<evidence type="ECO:0000313" key="12">
    <source>
        <dbReference type="EMBL" id="KAB1213285.1"/>
    </source>
</evidence>
<dbReference type="CDD" id="cd19821">
    <property type="entry name" value="Bbox1_BBX-like"/>
    <property type="match status" value="2"/>
</dbReference>
<dbReference type="GO" id="GO:0005634">
    <property type="term" value="C:nucleus"/>
    <property type="evidence" value="ECO:0007669"/>
    <property type="project" value="UniProtKB-SubCell"/>
</dbReference>
<feature type="compositionally biased region" description="Polar residues" evidence="10">
    <location>
        <begin position="198"/>
        <end position="208"/>
    </location>
</feature>
<dbReference type="InterPro" id="IPR051979">
    <property type="entry name" value="B-box_zinc_finger"/>
</dbReference>
<keyword evidence="6" id="KW-0805">Transcription regulation</keyword>
<comment type="caution">
    <text evidence="12">The sequence shown here is derived from an EMBL/GenBank/DDBJ whole genome shotgun (WGS) entry which is preliminary data.</text>
</comment>
<dbReference type="InterPro" id="IPR000315">
    <property type="entry name" value="Znf_B-box"/>
</dbReference>
<evidence type="ECO:0000256" key="5">
    <source>
        <dbReference type="ARBA" id="ARBA00022833"/>
    </source>
</evidence>
<dbReference type="OrthoDB" id="153872at2759"/>
<evidence type="ECO:0000256" key="10">
    <source>
        <dbReference type="SAM" id="MobiDB-lite"/>
    </source>
</evidence>
<evidence type="ECO:0000256" key="4">
    <source>
        <dbReference type="ARBA" id="ARBA00022771"/>
    </source>
</evidence>
<comment type="subcellular location">
    <subcellularLocation>
        <location evidence="1">Nucleus</location>
    </subcellularLocation>
</comment>
<name>A0A6A1VL28_9ROSI</name>
<keyword evidence="8" id="KW-0539">Nucleus</keyword>
<sequence length="237" mass="26373">MKIQCDVCEKAPATVICCADEAALCAKCDIEVHAANKLASKHQRLLLQSLSTKLPRCDICQDKAAFIFCVEDRAMFCQDCDEPIHSAGSLSANHQRYLATGIRVALNSSCNKDTAKSCLEPPNQDKQQIPMKMTTPEASSFTSSWAVDDMLHFSDLESSDKKEPLELEEFEWLADMGLFSEQIPQEALAAAEVPQLPTPQSSNFTSGRPTKFNMPYKKPRFEFTNDDDEHFTVPDLG</sequence>
<dbReference type="Pfam" id="PF00643">
    <property type="entry name" value="zf-B_box"/>
    <property type="match status" value="2"/>
</dbReference>
<feature type="region of interest" description="Disordered" evidence="10">
    <location>
        <begin position="196"/>
        <end position="237"/>
    </location>
</feature>
<protein>
    <submittedName>
        <fullName evidence="12">Salt tolerance protein</fullName>
    </submittedName>
</protein>
<keyword evidence="2" id="KW-0479">Metal-binding</keyword>
<keyword evidence="4 9" id="KW-0863">Zinc-finger</keyword>
<evidence type="ECO:0000256" key="6">
    <source>
        <dbReference type="ARBA" id="ARBA00023015"/>
    </source>
</evidence>
<evidence type="ECO:0000313" key="13">
    <source>
        <dbReference type="Proteomes" id="UP000516437"/>
    </source>
</evidence>
<evidence type="ECO:0000256" key="2">
    <source>
        <dbReference type="ARBA" id="ARBA00022723"/>
    </source>
</evidence>
<evidence type="ECO:0000256" key="8">
    <source>
        <dbReference type="ARBA" id="ARBA00023242"/>
    </source>
</evidence>
<keyword evidence="3" id="KW-0677">Repeat</keyword>
<evidence type="ECO:0000256" key="3">
    <source>
        <dbReference type="ARBA" id="ARBA00022737"/>
    </source>
</evidence>
<evidence type="ECO:0000256" key="9">
    <source>
        <dbReference type="PROSITE-ProRule" id="PRU00024"/>
    </source>
</evidence>
<keyword evidence="13" id="KW-1185">Reference proteome</keyword>
<organism evidence="12 13">
    <name type="scientific">Morella rubra</name>
    <name type="common">Chinese bayberry</name>
    <dbReference type="NCBI Taxonomy" id="262757"/>
    <lineage>
        <taxon>Eukaryota</taxon>
        <taxon>Viridiplantae</taxon>
        <taxon>Streptophyta</taxon>
        <taxon>Embryophyta</taxon>
        <taxon>Tracheophyta</taxon>
        <taxon>Spermatophyta</taxon>
        <taxon>Magnoliopsida</taxon>
        <taxon>eudicotyledons</taxon>
        <taxon>Gunneridae</taxon>
        <taxon>Pentapetalae</taxon>
        <taxon>rosids</taxon>
        <taxon>fabids</taxon>
        <taxon>Fagales</taxon>
        <taxon>Myricaceae</taxon>
        <taxon>Morella</taxon>
    </lineage>
</organism>
<dbReference type="EMBL" id="RXIC02000023">
    <property type="protein sequence ID" value="KAB1213285.1"/>
    <property type="molecule type" value="Genomic_DNA"/>
</dbReference>
<accession>A0A6A1VL28</accession>
<dbReference type="PANTHER" id="PTHR31832:SF41">
    <property type="entry name" value="B-BOX ZINC FINGER PROTEIN 24"/>
    <property type="match status" value="1"/>
</dbReference>
<keyword evidence="7" id="KW-0804">Transcription</keyword>
<dbReference type="GO" id="GO:0009640">
    <property type="term" value="P:photomorphogenesis"/>
    <property type="evidence" value="ECO:0007669"/>
    <property type="project" value="TreeGrafter"/>
</dbReference>
<dbReference type="Gene3D" id="3.30.160.60">
    <property type="entry name" value="Classic Zinc Finger"/>
    <property type="match status" value="1"/>
</dbReference>